<sequence length="103" mass="11670">MQESYDAYDATVLSGQQADSSLQRLKERLAVIVVKGKDSYVFGDAEKAVPHLSHFNQMDSYDRENVIDINGTYHSLVLRDMNNKVIGIQLTERETTHIVSEKP</sequence>
<dbReference type="RefSeq" id="WP_139237060.1">
    <property type="nucleotide sequence ID" value="NZ_JBHTKX010000014.1"/>
</dbReference>
<reference evidence="2" key="1">
    <citation type="journal article" date="2019" name="Int. J. Syst. Evol. Microbiol.">
        <title>The Global Catalogue of Microorganisms (GCM) 10K type strain sequencing project: providing services to taxonomists for standard genome sequencing and annotation.</title>
        <authorList>
            <consortium name="The Broad Institute Genomics Platform"/>
            <consortium name="The Broad Institute Genome Sequencing Center for Infectious Disease"/>
            <person name="Wu L."/>
            <person name="Ma J."/>
        </authorList>
    </citation>
    <scope>NUCLEOTIDE SEQUENCE [LARGE SCALE GENOMIC DNA]</scope>
    <source>
        <strain evidence="2">CCUG 53519</strain>
    </source>
</reference>
<dbReference type="Proteomes" id="UP001597169">
    <property type="component" value="Unassembled WGS sequence"/>
</dbReference>
<evidence type="ECO:0000313" key="1">
    <source>
        <dbReference type="EMBL" id="MFD1131712.1"/>
    </source>
</evidence>
<evidence type="ECO:0000313" key="2">
    <source>
        <dbReference type="Proteomes" id="UP001597169"/>
    </source>
</evidence>
<keyword evidence="2" id="KW-1185">Reference proteome</keyword>
<gene>
    <name evidence="1" type="ORF">ACFQ3J_26770</name>
</gene>
<proteinExistence type="predicted"/>
<name>A0ABW3Q383_9BACL</name>
<organism evidence="1 2">
    <name type="scientific">Paenibacillus provencensis</name>
    <dbReference type="NCBI Taxonomy" id="441151"/>
    <lineage>
        <taxon>Bacteria</taxon>
        <taxon>Bacillati</taxon>
        <taxon>Bacillota</taxon>
        <taxon>Bacilli</taxon>
        <taxon>Bacillales</taxon>
        <taxon>Paenibacillaceae</taxon>
        <taxon>Paenibacillus</taxon>
    </lineage>
</organism>
<accession>A0ABW3Q383</accession>
<protein>
    <submittedName>
        <fullName evidence="1">Uncharacterized protein</fullName>
    </submittedName>
</protein>
<comment type="caution">
    <text evidence="1">The sequence shown here is derived from an EMBL/GenBank/DDBJ whole genome shotgun (WGS) entry which is preliminary data.</text>
</comment>
<dbReference type="EMBL" id="JBHTKX010000014">
    <property type="protein sequence ID" value="MFD1131712.1"/>
    <property type="molecule type" value="Genomic_DNA"/>
</dbReference>